<evidence type="ECO:0000259" key="1">
    <source>
        <dbReference type="Pfam" id="PF00583"/>
    </source>
</evidence>
<name>A0A6J5MMM8_9CAUD</name>
<gene>
    <name evidence="2" type="ORF">UFOVP496_30</name>
</gene>
<evidence type="ECO:0000313" key="2">
    <source>
        <dbReference type="EMBL" id="CAB4146813.1"/>
    </source>
</evidence>
<dbReference type="SUPFAM" id="SSF55729">
    <property type="entry name" value="Acyl-CoA N-acyltransferases (Nat)"/>
    <property type="match status" value="1"/>
</dbReference>
<dbReference type="EMBL" id="LR796472">
    <property type="protein sequence ID" value="CAB4146813.1"/>
    <property type="molecule type" value="Genomic_DNA"/>
</dbReference>
<protein>
    <submittedName>
        <fullName evidence="2">Acetyltransferase domain containing protein</fullName>
    </submittedName>
</protein>
<proteinExistence type="predicted"/>
<dbReference type="Pfam" id="PF00583">
    <property type="entry name" value="Acetyltransf_1"/>
    <property type="match status" value="1"/>
</dbReference>
<reference evidence="2" key="1">
    <citation type="submission" date="2020-04" db="EMBL/GenBank/DDBJ databases">
        <authorList>
            <person name="Chiriac C."/>
            <person name="Salcher M."/>
            <person name="Ghai R."/>
            <person name="Kavagutti S V."/>
        </authorList>
    </citation>
    <scope>NUCLEOTIDE SEQUENCE</scope>
</reference>
<dbReference type="Gene3D" id="3.40.630.30">
    <property type="match status" value="1"/>
</dbReference>
<accession>A0A6J5MMM8</accession>
<sequence>MSTTINICPIAELWDDPEWEHVSGSYGYEGGYEGMPTPNPQRQHYERLEAAGVSTILRVDSGGVLVGFAILITTINPHYGQRVTIVESAYILPRHRGSAGCRLVRSAESAAVSLGSVCLIATAPIGSRLGRLYELLGFRGTSTTYMRMLG</sequence>
<organism evidence="2">
    <name type="scientific">uncultured Caudovirales phage</name>
    <dbReference type="NCBI Taxonomy" id="2100421"/>
    <lineage>
        <taxon>Viruses</taxon>
        <taxon>Duplodnaviria</taxon>
        <taxon>Heunggongvirae</taxon>
        <taxon>Uroviricota</taxon>
        <taxon>Caudoviricetes</taxon>
        <taxon>Peduoviridae</taxon>
        <taxon>Maltschvirus</taxon>
        <taxon>Maltschvirus maltsch</taxon>
    </lineage>
</organism>
<dbReference type="InterPro" id="IPR016181">
    <property type="entry name" value="Acyl_CoA_acyltransferase"/>
</dbReference>
<feature type="domain" description="N-acetyltransferase" evidence="1">
    <location>
        <begin position="44"/>
        <end position="138"/>
    </location>
</feature>
<keyword evidence="2" id="KW-0808">Transferase</keyword>
<dbReference type="InterPro" id="IPR000182">
    <property type="entry name" value="GNAT_dom"/>
</dbReference>
<dbReference type="GO" id="GO:0016747">
    <property type="term" value="F:acyltransferase activity, transferring groups other than amino-acyl groups"/>
    <property type="evidence" value="ECO:0007669"/>
    <property type="project" value="InterPro"/>
</dbReference>